<dbReference type="AlphaFoldDB" id="A0A2P2QFE8"/>
<sequence>MILSQYFFLPWKLYRICRFAIYGWCN</sequence>
<name>A0A2P2QFE8_RHIMU</name>
<accession>A0A2P2QFE8</accession>
<organism evidence="1">
    <name type="scientific">Rhizophora mucronata</name>
    <name type="common">Asiatic mangrove</name>
    <dbReference type="NCBI Taxonomy" id="61149"/>
    <lineage>
        <taxon>Eukaryota</taxon>
        <taxon>Viridiplantae</taxon>
        <taxon>Streptophyta</taxon>
        <taxon>Embryophyta</taxon>
        <taxon>Tracheophyta</taxon>
        <taxon>Spermatophyta</taxon>
        <taxon>Magnoliopsida</taxon>
        <taxon>eudicotyledons</taxon>
        <taxon>Gunneridae</taxon>
        <taxon>Pentapetalae</taxon>
        <taxon>rosids</taxon>
        <taxon>fabids</taxon>
        <taxon>Malpighiales</taxon>
        <taxon>Rhizophoraceae</taxon>
        <taxon>Rhizophora</taxon>
    </lineage>
</organism>
<protein>
    <submittedName>
        <fullName evidence="1">Uncharacterized protein</fullName>
    </submittedName>
</protein>
<proteinExistence type="predicted"/>
<dbReference type="EMBL" id="GGEC01085235">
    <property type="protein sequence ID" value="MBX65719.1"/>
    <property type="molecule type" value="Transcribed_RNA"/>
</dbReference>
<reference evidence="1" key="1">
    <citation type="submission" date="2018-02" db="EMBL/GenBank/DDBJ databases">
        <title>Rhizophora mucronata_Transcriptome.</title>
        <authorList>
            <person name="Meera S.P."/>
            <person name="Sreeshan A."/>
            <person name="Augustine A."/>
        </authorList>
    </citation>
    <scope>NUCLEOTIDE SEQUENCE</scope>
    <source>
        <tissue evidence="1">Leaf</tissue>
    </source>
</reference>
<evidence type="ECO:0000313" key="1">
    <source>
        <dbReference type="EMBL" id="MBX65719.1"/>
    </source>
</evidence>